<dbReference type="InterPro" id="IPR013766">
    <property type="entry name" value="Thioredoxin_domain"/>
</dbReference>
<feature type="chain" id="PRO_5028965233" evidence="5">
    <location>
        <begin position="24"/>
        <end position="191"/>
    </location>
</feature>
<dbReference type="EMBL" id="CP053921">
    <property type="protein sequence ID" value="QKG70078.1"/>
    <property type="molecule type" value="Genomic_DNA"/>
</dbReference>
<sequence>MLLEPLLSRFSLTLAIFLGLSLAACDRGAPDAAQESSTKAAATGEIDRSQAGMLMPTASLTDPDGQQLNLGALQGQPVLLNLWATWCAPCVKEMPQLDALAAEYGERLRVVTVSQDMQGAEKVVPFFATGGFKQLEPWLDPEAELGFALGGAVLPTTVLYDAAGQEVWRVTGEFDWAGEEARAAIDEAIAE</sequence>
<dbReference type="GO" id="GO:0030313">
    <property type="term" value="C:cell envelope"/>
    <property type="evidence" value="ECO:0007669"/>
    <property type="project" value="UniProtKB-SubCell"/>
</dbReference>
<dbReference type="PROSITE" id="PS00194">
    <property type="entry name" value="THIOREDOXIN_1"/>
    <property type="match status" value="1"/>
</dbReference>
<keyword evidence="5" id="KW-0732">Signal</keyword>
<dbReference type="PANTHER" id="PTHR42852">
    <property type="entry name" value="THIOL:DISULFIDE INTERCHANGE PROTEIN DSBE"/>
    <property type="match status" value="1"/>
</dbReference>
<dbReference type="KEGG" id="emv:HQR01_01095"/>
<dbReference type="Gene3D" id="3.40.30.10">
    <property type="entry name" value="Glutaredoxin"/>
    <property type="match status" value="1"/>
</dbReference>
<dbReference type="Pfam" id="PF08534">
    <property type="entry name" value="Redoxin"/>
    <property type="match status" value="1"/>
</dbReference>
<dbReference type="InterPro" id="IPR050553">
    <property type="entry name" value="Thioredoxin_ResA/DsbE_sf"/>
</dbReference>
<dbReference type="InterPro" id="IPR017937">
    <property type="entry name" value="Thioredoxin_CS"/>
</dbReference>
<feature type="signal peptide" evidence="5">
    <location>
        <begin position="1"/>
        <end position="23"/>
    </location>
</feature>
<dbReference type="GO" id="GO:0017004">
    <property type="term" value="P:cytochrome complex assembly"/>
    <property type="evidence" value="ECO:0007669"/>
    <property type="project" value="UniProtKB-KW"/>
</dbReference>
<dbReference type="RefSeq" id="WP_173211964.1">
    <property type="nucleotide sequence ID" value="NZ_CP053921.1"/>
</dbReference>
<feature type="domain" description="Thioredoxin" evidence="6">
    <location>
        <begin position="49"/>
        <end position="190"/>
    </location>
</feature>
<evidence type="ECO:0000256" key="2">
    <source>
        <dbReference type="ARBA" id="ARBA00022748"/>
    </source>
</evidence>
<dbReference type="PROSITE" id="PS51352">
    <property type="entry name" value="THIOREDOXIN_2"/>
    <property type="match status" value="1"/>
</dbReference>
<dbReference type="InterPro" id="IPR013740">
    <property type="entry name" value="Redoxin"/>
</dbReference>
<gene>
    <name evidence="7" type="ORF">HQR01_01095</name>
</gene>
<dbReference type="Proteomes" id="UP000504693">
    <property type="component" value="Chromosome"/>
</dbReference>
<comment type="subcellular location">
    <subcellularLocation>
        <location evidence="1">Cell envelope</location>
    </subcellularLocation>
</comment>
<keyword evidence="3" id="KW-1015">Disulfide bond</keyword>
<evidence type="ECO:0000259" key="6">
    <source>
        <dbReference type="PROSITE" id="PS51352"/>
    </source>
</evidence>
<dbReference type="InterPro" id="IPR036249">
    <property type="entry name" value="Thioredoxin-like_sf"/>
</dbReference>
<keyword evidence="8" id="KW-1185">Reference proteome</keyword>
<keyword evidence="4" id="KW-0676">Redox-active center</keyword>
<keyword evidence="2" id="KW-0201">Cytochrome c-type biogenesis</keyword>
<evidence type="ECO:0000256" key="5">
    <source>
        <dbReference type="SAM" id="SignalP"/>
    </source>
</evidence>
<evidence type="ECO:0000256" key="1">
    <source>
        <dbReference type="ARBA" id="ARBA00004196"/>
    </source>
</evidence>
<evidence type="ECO:0000313" key="7">
    <source>
        <dbReference type="EMBL" id="QKG70078.1"/>
    </source>
</evidence>
<evidence type="ECO:0000313" key="8">
    <source>
        <dbReference type="Proteomes" id="UP000504693"/>
    </source>
</evidence>
<dbReference type="GO" id="GO:0015036">
    <property type="term" value="F:disulfide oxidoreductase activity"/>
    <property type="evidence" value="ECO:0007669"/>
    <property type="project" value="UniProtKB-ARBA"/>
</dbReference>
<evidence type="ECO:0000256" key="3">
    <source>
        <dbReference type="ARBA" id="ARBA00023157"/>
    </source>
</evidence>
<proteinExistence type="predicted"/>
<dbReference type="SUPFAM" id="SSF52833">
    <property type="entry name" value="Thioredoxin-like"/>
    <property type="match status" value="1"/>
</dbReference>
<protein>
    <submittedName>
        <fullName evidence="7">TlpA family protein disulfide reductase</fullName>
    </submittedName>
</protein>
<dbReference type="AlphaFoldDB" id="A0A7D3XG98"/>
<reference evidence="7 8" key="1">
    <citation type="submission" date="2020-05" db="EMBL/GenBank/DDBJ databases">
        <title>Erythrobacter mangrovi sp. nov., isolated from rhizosphere soil of mangrove plant (Kandelia candel).</title>
        <authorList>
            <person name="Ye Y.H."/>
        </authorList>
    </citation>
    <scope>NUCLEOTIDE SEQUENCE [LARGE SCALE GENOMIC DNA]</scope>
    <source>
        <strain evidence="7 8">EB310</strain>
    </source>
</reference>
<dbReference type="CDD" id="cd02966">
    <property type="entry name" value="TlpA_like_family"/>
    <property type="match status" value="1"/>
</dbReference>
<organism evidence="7 8">
    <name type="scientific">Erythrobacter mangrovi</name>
    <dbReference type="NCBI Taxonomy" id="2739433"/>
    <lineage>
        <taxon>Bacteria</taxon>
        <taxon>Pseudomonadati</taxon>
        <taxon>Pseudomonadota</taxon>
        <taxon>Alphaproteobacteria</taxon>
        <taxon>Sphingomonadales</taxon>
        <taxon>Erythrobacteraceae</taxon>
        <taxon>Erythrobacter/Porphyrobacter group</taxon>
        <taxon>Erythrobacter</taxon>
    </lineage>
</organism>
<name>A0A7D3XG98_9SPHN</name>
<dbReference type="PANTHER" id="PTHR42852:SF6">
    <property type="entry name" value="THIOL:DISULFIDE INTERCHANGE PROTEIN DSBE"/>
    <property type="match status" value="1"/>
</dbReference>
<accession>A0A7D3XG98</accession>
<evidence type="ECO:0000256" key="4">
    <source>
        <dbReference type="ARBA" id="ARBA00023284"/>
    </source>
</evidence>